<keyword evidence="1" id="KW-0812">Transmembrane</keyword>
<keyword evidence="1" id="KW-0472">Membrane</keyword>
<dbReference type="InterPro" id="IPR052895">
    <property type="entry name" value="HetReg/Transcr_Mod"/>
</dbReference>
<evidence type="ECO:0000313" key="3">
    <source>
        <dbReference type="EMBL" id="KAK5096969.1"/>
    </source>
</evidence>
<keyword evidence="3" id="KW-0436">Ligase</keyword>
<dbReference type="EC" id="6.3.2.17" evidence="3"/>
<keyword evidence="4" id="KW-1185">Reference proteome</keyword>
<dbReference type="GO" id="GO:0004326">
    <property type="term" value="F:tetrahydrofolylpolyglutamate synthase activity"/>
    <property type="evidence" value="ECO:0007669"/>
    <property type="project" value="UniProtKB-EC"/>
</dbReference>
<dbReference type="Proteomes" id="UP001345013">
    <property type="component" value="Unassembled WGS sequence"/>
</dbReference>
<reference evidence="3 4" key="1">
    <citation type="submission" date="2023-08" db="EMBL/GenBank/DDBJ databases">
        <title>Black Yeasts Isolated from many extreme environments.</title>
        <authorList>
            <person name="Coleine C."/>
            <person name="Stajich J.E."/>
            <person name="Selbmann L."/>
        </authorList>
    </citation>
    <scope>NUCLEOTIDE SEQUENCE [LARGE SCALE GENOMIC DNA]</scope>
    <source>
        <strain evidence="3 4">CCFEE 5885</strain>
    </source>
</reference>
<dbReference type="PANTHER" id="PTHR24148:SF64">
    <property type="entry name" value="HETEROKARYON INCOMPATIBILITY DOMAIN-CONTAINING PROTEIN"/>
    <property type="match status" value="1"/>
</dbReference>
<feature type="transmembrane region" description="Helical" evidence="1">
    <location>
        <begin position="389"/>
        <end position="411"/>
    </location>
</feature>
<dbReference type="PANTHER" id="PTHR24148">
    <property type="entry name" value="ANKYRIN REPEAT DOMAIN-CONTAINING PROTEIN 39 HOMOLOG-RELATED"/>
    <property type="match status" value="1"/>
</dbReference>
<evidence type="ECO:0000313" key="4">
    <source>
        <dbReference type="Proteomes" id="UP001345013"/>
    </source>
</evidence>
<feature type="transmembrane region" description="Helical" evidence="1">
    <location>
        <begin position="358"/>
        <end position="383"/>
    </location>
</feature>
<evidence type="ECO:0000259" key="2">
    <source>
        <dbReference type="Pfam" id="PF06985"/>
    </source>
</evidence>
<proteinExistence type="predicted"/>
<comment type="caution">
    <text evidence="3">The sequence shown here is derived from an EMBL/GenBank/DDBJ whole genome shotgun (WGS) entry which is preliminary data.</text>
</comment>
<dbReference type="InterPro" id="IPR010730">
    <property type="entry name" value="HET"/>
</dbReference>
<sequence length="815" mass="92115">MTTFQTITFDPDTSHKLYAALPLDPELKQIRVLDVQPTPDGDESPVVGKLRCVSLLMTPEFAALSYVWGAFTKPPITITCNSQGVPVTQNCQAALQALRKRLGQFTIWIDAVCINQNDNLEKANQIPLMGEIYSMADRAYLWLGQATEVEDKAMSYLQRAGFQNVLIHDGPHIYSVPRDHKLCYRLGRETYFQQLQNRIRVVPRAWRNWAIGRINGKELNAVAVPIESDVPRDSDLPATALYTILENPWIDRIWTLQEAALSSNPIIVCGNNHLTWRNLVYAITFIEHSVNANGLRISSRAWSAWQDLISLSALCEREAIGNRDPANTWDSSPSVPEDALASYRAFIDIIWRSWQRWYLLHSWLLSIALISLAAAFIIGMVMIPKLPGAIIALILGAFLCLCTCVLINMCIPHGDFGNTTGLKKRTDPFHGKTALAETIIQEIRSRNCSNPLDKSFGTFSILQRLRFPVSSPDYSLSQNEVHKDLLVRLLSAGQSLNLLLLNEARTDSHNTSWIPNWNTKPGATWILDDYIFSRTLQHATSNHVLNARGCKQWSHDGGQMMQVRGVRIGAIKWKTPAFRICSDPLQHDDHGILGFLRSLFNIETFVEQPEHWTNVQSLFELLHHAEMPQNSSTSLSSLLEGSNTKSTDGKKRALLDDSHLPIFVNVPRGFSSDNYYRRQSLRRLFQNWTGRLLSNYHKPPQQAWRTVLFGTRKSPSKNLEIPFDGTDRLGMHIVNDLAKKQRVLFVTGENRLGNGPASMLTDDEIYLIWGVAMPVVLRQYNSGFRFIGGVDVEGMMVSELWKDIDVNTLVKLALY</sequence>
<accession>A0ABR0KI62</accession>
<protein>
    <submittedName>
        <fullName evidence="3">Folylpolyglutamate synthetase</fullName>
        <ecNumber evidence="3">6.3.2.17</ecNumber>
    </submittedName>
</protein>
<organism evidence="3 4">
    <name type="scientific">Lithohypha guttulata</name>
    <dbReference type="NCBI Taxonomy" id="1690604"/>
    <lineage>
        <taxon>Eukaryota</taxon>
        <taxon>Fungi</taxon>
        <taxon>Dikarya</taxon>
        <taxon>Ascomycota</taxon>
        <taxon>Pezizomycotina</taxon>
        <taxon>Eurotiomycetes</taxon>
        <taxon>Chaetothyriomycetidae</taxon>
        <taxon>Chaetothyriales</taxon>
        <taxon>Trichomeriaceae</taxon>
        <taxon>Lithohypha</taxon>
    </lineage>
</organism>
<keyword evidence="1" id="KW-1133">Transmembrane helix</keyword>
<dbReference type="Pfam" id="PF06985">
    <property type="entry name" value="HET"/>
    <property type="match status" value="1"/>
</dbReference>
<name>A0ABR0KI62_9EURO</name>
<dbReference type="EMBL" id="JAVRRG010000020">
    <property type="protein sequence ID" value="KAK5096969.1"/>
    <property type="molecule type" value="Genomic_DNA"/>
</dbReference>
<feature type="domain" description="Heterokaryon incompatibility" evidence="2">
    <location>
        <begin position="61"/>
        <end position="258"/>
    </location>
</feature>
<gene>
    <name evidence="3" type="primary">MET7</name>
    <name evidence="3" type="ORF">LTR24_002410</name>
</gene>
<evidence type="ECO:0000256" key="1">
    <source>
        <dbReference type="SAM" id="Phobius"/>
    </source>
</evidence>